<dbReference type="STRING" id="308853.SAMN05421752_1176"/>
<evidence type="ECO:0000256" key="1">
    <source>
        <dbReference type="SAM" id="Coils"/>
    </source>
</evidence>
<keyword evidence="3" id="KW-1185">Reference proteome</keyword>
<reference evidence="3" key="1">
    <citation type="submission" date="2017-01" db="EMBL/GenBank/DDBJ databases">
        <authorList>
            <person name="Varghese N."/>
            <person name="Submissions S."/>
        </authorList>
    </citation>
    <scope>NUCLEOTIDE SEQUENCE [LARGE SCALE GENOMIC DNA]</scope>
    <source>
        <strain evidence="3">type strain: HArc-</strain>
    </source>
</reference>
<proteinExistence type="predicted"/>
<keyword evidence="1" id="KW-0175">Coiled coil</keyword>
<feature type="coiled-coil region" evidence="1">
    <location>
        <begin position="22"/>
        <end position="49"/>
    </location>
</feature>
<protein>
    <submittedName>
        <fullName evidence="2">Uncharacterized conserved protein YjgD, DUF1641 family</fullName>
    </submittedName>
</protein>
<evidence type="ECO:0000313" key="2">
    <source>
        <dbReference type="EMBL" id="SIS17113.1"/>
    </source>
</evidence>
<dbReference type="AlphaFoldDB" id="A0A1N7GWY5"/>
<organism evidence="2 3">
    <name type="scientific">Natronorubrum thiooxidans</name>
    <dbReference type="NCBI Taxonomy" id="308853"/>
    <lineage>
        <taxon>Archaea</taxon>
        <taxon>Methanobacteriati</taxon>
        <taxon>Methanobacteriota</taxon>
        <taxon>Stenosarchaea group</taxon>
        <taxon>Halobacteria</taxon>
        <taxon>Halobacteriales</taxon>
        <taxon>Natrialbaceae</taxon>
        <taxon>Natronorubrum</taxon>
    </lineage>
</organism>
<evidence type="ECO:0000313" key="3">
    <source>
        <dbReference type="Proteomes" id="UP000185936"/>
    </source>
</evidence>
<accession>A0A1N7GWY5</accession>
<dbReference type="Proteomes" id="UP000185936">
    <property type="component" value="Unassembled WGS sequence"/>
</dbReference>
<dbReference type="InterPro" id="IPR012440">
    <property type="entry name" value="DUF1641"/>
</dbReference>
<sequence>MAQKDQPVDGDFDGTAFESAEINELARTLEEHDEELAELLELLVVVQELSEDLAPELREAAHDSREPIAELRMALESEDTLVLIQRVGENADMLVELLEKLEVADDLVSDLVPELQTIVRENRETIARLRVAVEREETLVLLERLGENTDTIIELLELLDVTYDLAENLIPEAVNVARENRKPIAELRMMVAGFCSTYSEANLEPHQLGQNLGNMLVLGSKLGDQELIDTVESGLGAFTEEEPPEKVGVLGMLGALRDDDVKQGLGVLIEFLRRMGASKSK</sequence>
<dbReference type="RefSeq" id="WP_076610552.1">
    <property type="nucleotide sequence ID" value="NZ_FTNR01000017.1"/>
</dbReference>
<gene>
    <name evidence="2" type="ORF">SAMN05421752_1176</name>
</gene>
<dbReference type="EMBL" id="FTNR01000017">
    <property type="protein sequence ID" value="SIS17113.1"/>
    <property type="molecule type" value="Genomic_DNA"/>
</dbReference>
<name>A0A1N7GWY5_9EURY</name>
<dbReference type="OrthoDB" id="303725at2157"/>
<dbReference type="Pfam" id="PF07849">
    <property type="entry name" value="DUF1641"/>
    <property type="match status" value="1"/>
</dbReference>